<evidence type="ECO:0000256" key="6">
    <source>
        <dbReference type="SAM" id="SignalP"/>
    </source>
</evidence>
<protein>
    <submittedName>
        <fullName evidence="9">Plexin-C1</fullName>
    </submittedName>
</protein>
<dbReference type="PANTHER" id="PTHR22625">
    <property type="entry name" value="PLEXIN"/>
    <property type="match status" value="1"/>
</dbReference>
<keyword evidence="3" id="KW-1015">Disulfide bond</keyword>
<dbReference type="InterPro" id="IPR002165">
    <property type="entry name" value="Plexin_repeat"/>
</dbReference>
<keyword evidence="10" id="KW-1185">Reference proteome</keyword>
<feature type="signal peptide" evidence="6">
    <location>
        <begin position="1"/>
        <end position="23"/>
    </location>
</feature>
<dbReference type="InterPro" id="IPR015943">
    <property type="entry name" value="WD40/YVTN_repeat-like_dom_sf"/>
</dbReference>
<sequence length="1519" mass="173913">MPHTLFSISLLVFSFFIPGPVYTKDFHSFRYSINNIAVGEQRVVVATENCLYLFDHTLHLLSAVGQRENDSTECMETDGGRTSLDQTITNYNMLLLVYNETVLSCWSRKGICNERGLDQVEKISTYSENVVYCDPQHPAVGFVQYTNPFYLFVATYAHERDCKHETVTSLKHVSLRVKDNGKLIIDLVDSFAFVKNAMHFVDGFLWENHLFFSYYLLNGGYARMAVLSKMFNRIAIEFQARVKLVCKNKEPLEVILSSTKFSISGKHFWAGIFTSRNKISAENTALCIFDLTAIKQVKNNCSDEDFTTDEDVKNMAVNHVDHTSCVDNKQLPVNERITLTHGNLSAVYAVEVNKRIVFFLGTGNGQVLKVNLDAMMTASCPEVIDVFTNETSVFRTIAPDPVNSSYIYVATTNQIKRIKVETCIRFNSCAECLSAQDPYCGWCHSEKRCTSKTECDSSASAANWVGIANNRTCLEINAVPIDNTQINITVRENTGFITKNTSWICTFEKLGLKTKLCTEQYEMACSCLLSTNTLSDKDQIIIEITSRNAIRTEIYQFERCSRLQSRCSECINSGCLWCNKDFKCRSPLNPCNNYANLTTCMDPSTPVISEYQVNISLELDRISVFGKQNMSISGQHLENVSKLVLIGTSSCNPEQVDVFPINNTHAKISFPPSHREIKGLCLNYTGSNCIKAKTIYYVSPPVCFQISPNTPWVGGGRKISIFGRNLDILDKLLIQYNEGKYLQSNCSSASCSFEAPTHTATDTKVEVKILVNNDKINCGTLLYKPNPTFKSFSVLHDVNDEVEFQIKKKNDDLYVQKNEIQVKIDYINSTYDCPVHNITQNADESTVLCKMRKPSKDKIKENKVKVTIIMGNFTKTLEIKKDRLELYWFILLVIPLLLIVILAACFITRYKSKQLSNKLSKQVELLECQIRQEIRDGFAEFQMDKLDLKIQTTRTIPFFDYKHFALKILFPELEGGKMDFSEKLFENIPSPFQSRRPTEDKETLSVLKTLFENKSFMIHLIHTLEKQSSFTIKDRCMFASFLTIAFQNNLVYLTELMEDLIRHLMDQPSNKHPKLLLRRTESVVEKLLTNWMSTCLYGFLRENVGEPLYLLVQTLNQSIHKGPIDAITCKALYTLNEDWLLWQISEFNTVELNVNFPVIHENEKGRNDSNCIKVLVLDCDTIGQTREKILQTYLDIKGYPFVNQVSDISIEYHYGQTHKTLLDIDASSVIFDNGIKKLNTIKHYKLENGATINVIKDKCNDVTDIENPQLYCHLVLSDTEENEASENGHVKGKQKFKVKELYLTKLLSTKVAIHTPVEKLFRSIWTIHGRPPVAIKYFFDFLDAQAENKKVSDPDVLHIWKTNSLPLRFWINILKNPQFVFDIKKTALLDSSLSVVAQAFMDGFSLAEHQLGKSAPTNKLLYAKDIPQFKEEIKAYYKDIRDSPAVSPAELKEFLNLESKKHEHEFKEDMPLLELYKYIEKYFDVIMNTLASEPELKDESRQLLQVKAVFEDKKKWKWE</sequence>
<dbReference type="Gene3D" id="3.10.20.90">
    <property type="entry name" value="Phosphatidylinositol 3-kinase Catalytic Subunit, Chain A, domain 1"/>
    <property type="match status" value="1"/>
</dbReference>
<feature type="domain" description="PSI" evidence="7">
    <location>
        <begin position="559"/>
        <end position="601"/>
    </location>
</feature>
<dbReference type="Gene3D" id="1.10.506.10">
    <property type="entry name" value="GTPase Activation - p120gap, domain 1"/>
    <property type="match status" value="1"/>
</dbReference>
<dbReference type="Pfam" id="PF01437">
    <property type="entry name" value="PSI"/>
    <property type="match status" value="1"/>
</dbReference>
<dbReference type="InterPro" id="IPR013548">
    <property type="entry name" value="Plexin_cytoplasmic_RasGAP_dom"/>
</dbReference>
<evidence type="ECO:0000256" key="5">
    <source>
        <dbReference type="SAM" id="Phobius"/>
    </source>
</evidence>
<reference evidence="9" key="1">
    <citation type="submission" date="2022-03" db="EMBL/GenBank/DDBJ databases">
        <authorList>
            <person name="Alioto T."/>
            <person name="Alioto T."/>
            <person name="Gomez Garrido J."/>
        </authorList>
    </citation>
    <scope>NUCLEOTIDE SEQUENCE</scope>
</reference>
<dbReference type="SMART" id="SM00630">
    <property type="entry name" value="Sema"/>
    <property type="match status" value="1"/>
</dbReference>
<evidence type="ECO:0000259" key="8">
    <source>
        <dbReference type="SMART" id="SM00630"/>
    </source>
</evidence>
<dbReference type="GO" id="GO:0050772">
    <property type="term" value="P:positive regulation of axonogenesis"/>
    <property type="evidence" value="ECO:0007669"/>
    <property type="project" value="TreeGrafter"/>
</dbReference>
<dbReference type="EMBL" id="OW240914">
    <property type="protein sequence ID" value="CAH2277736.1"/>
    <property type="molecule type" value="Genomic_DNA"/>
</dbReference>
<keyword evidence="6" id="KW-0732">Signal</keyword>
<feature type="domain" description="Sema" evidence="8">
    <location>
        <begin position="33"/>
        <end position="403"/>
    </location>
</feature>
<dbReference type="GO" id="GO:0007162">
    <property type="term" value="P:negative regulation of cell adhesion"/>
    <property type="evidence" value="ECO:0007669"/>
    <property type="project" value="TreeGrafter"/>
</dbReference>
<dbReference type="InterPro" id="IPR046800">
    <property type="entry name" value="Plexin_RBD"/>
</dbReference>
<evidence type="ECO:0000259" key="7">
    <source>
        <dbReference type="SMART" id="SM00423"/>
    </source>
</evidence>
<organism evidence="9 10">
    <name type="scientific">Pelobates cultripes</name>
    <name type="common">Western spadefoot toad</name>
    <dbReference type="NCBI Taxonomy" id="61616"/>
    <lineage>
        <taxon>Eukaryota</taxon>
        <taxon>Metazoa</taxon>
        <taxon>Chordata</taxon>
        <taxon>Craniata</taxon>
        <taxon>Vertebrata</taxon>
        <taxon>Euteleostomi</taxon>
        <taxon>Amphibia</taxon>
        <taxon>Batrachia</taxon>
        <taxon>Anura</taxon>
        <taxon>Pelobatoidea</taxon>
        <taxon>Pelobatidae</taxon>
        <taxon>Pelobates</taxon>
    </lineage>
</organism>
<dbReference type="SUPFAM" id="SSF48350">
    <property type="entry name" value="GTPase activation domain, GAP"/>
    <property type="match status" value="1"/>
</dbReference>
<gene>
    <name evidence="9" type="ORF">PECUL_23A053318</name>
</gene>
<dbReference type="Pfam" id="PF20170">
    <property type="entry name" value="Plexin_RBD"/>
    <property type="match status" value="1"/>
</dbReference>
<dbReference type="InterPro" id="IPR016201">
    <property type="entry name" value="PSI"/>
</dbReference>
<dbReference type="SMART" id="SM00423">
    <property type="entry name" value="PSI"/>
    <property type="match status" value="2"/>
</dbReference>
<dbReference type="InterPro" id="IPR008936">
    <property type="entry name" value="Rho_GTPase_activation_prot"/>
</dbReference>
<evidence type="ECO:0000313" key="10">
    <source>
        <dbReference type="Proteomes" id="UP001295444"/>
    </source>
</evidence>
<evidence type="ECO:0000256" key="4">
    <source>
        <dbReference type="ARBA" id="ARBA00023180"/>
    </source>
</evidence>
<accession>A0AAD1RT08</accession>
<dbReference type="InterPro" id="IPR001627">
    <property type="entry name" value="Semap_dom"/>
</dbReference>
<feature type="transmembrane region" description="Helical" evidence="5">
    <location>
        <begin position="886"/>
        <end position="908"/>
    </location>
</feature>
<keyword evidence="5" id="KW-1133">Transmembrane helix</keyword>
<dbReference type="Pfam" id="PF08337">
    <property type="entry name" value="Plexin_cytopl"/>
    <property type="match status" value="1"/>
</dbReference>
<evidence type="ECO:0000256" key="3">
    <source>
        <dbReference type="ARBA" id="ARBA00023157"/>
    </source>
</evidence>
<dbReference type="SUPFAM" id="SSF101912">
    <property type="entry name" value="Sema domain"/>
    <property type="match status" value="1"/>
</dbReference>
<feature type="chain" id="PRO_5042171460" evidence="6">
    <location>
        <begin position="24"/>
        <end position="1519"/>
    </location>
</feature>
<dbReference type="Gene3D" id="3.30.1680.10">
    <property type="entry name" value="ligand-binding face of the semaphorins, domain 2"/>
    <property type="match status" value="1"/>
</dbReference>
<dbReference type="GO" id="GO:0017154">
    <property type="term" value="F:semaphorin receptor activity"/>
    <property type="evidence" value="ECO:0007669"/>
    <property type="project" value="InterPro"/>
</dbReference>
<comment type="subcellular location">
    <subcellularLocation>
        <location evidence="1">Membrane</location>
    </subcellularLocation>
</comment>
<dbReference type="GO" id="GO:0008360">
    <property type="term" value="P:regulation of cell shape"/>
    <property type="evidence" value="ECO:0007669"/>
    <property type="project" value="TreeGrafter"/>
</dbReference>
<dbReference type="CDD" id="cd00102">
    <property type="entry name" value="IPT"/>
    <property type="match status" value="1"/>
</dbReference>
<dbReference type="GO" id="GO:0002116">
    <property type="term" value="C:semaphorin receptor complex"/>
    <property type="evidence" value="ECO:0007669"/>
    <property type="project" value="TreeGrafter"/>
</dbReference>
<dbReference type="GO" id="GO:0030334">
    <property type="term" value="P:regulation of cell migration"/>
    <property type="evidence" value="ECO:0007669"/>
    <property type="project" value="TreeGrafter"/>
</dbReference>
<dbReference type="GO" id="GO:0005886">
    <property type="term" value="C:plasma membrane"/>
    <property type="evidence" value="ECO:0007669"/>
    <property type="project" value="TreeGrafter"/>
</dbReference>
<dbReference type="Proteomes" id="UP001295444">
    <property type="component" value="Chromosome 03"/>
</dbReference>
<keyword evidence="4" id="KW-0325">Glycoprotein</keyword>
<dbReference type="InterPro" id="IPR031148">
    <property type="entry name" value="Plexin"/>
</dbReference>
<proteinExistence type="predicted"/>
<dbReference type="Gene3D" id="2.130.10.10">
    <property type="entry name" value="YVTN repeat-like/Quinoprotein amine dehydrogenase"/>
    <property type="match status" value="1"/>
</dbReference>
<keyword evidence="2 5" id="KW-0472">Membrane</keyword>
<dbReference type="PANTHER" id="PTHR22625:SF4">
    <property type="entry name" value="PLEXIN-C1"/>
    <property type="match status" value="1"/>
</dbReference>
<evidence type="ECO:0000256" key="2">
    <source>
        <dbReference type="ARBA" id="ARBA00023136"/>
    </source>
</evidence>
<evidence type="ECO:0000313" key="9">
    <source>
        <dbReference type="EMBL" id="CAH2277736.1"/>
    </source>
</evidence>
<dbReference type="SUPFAM" id="SSF103575">
    <property type="entry name" value="Plexin repeat"/>
    <property type="match status" value="1"/>
</dbReference>
<evidence type="ECO:0000256" key="1">
    <source>
        <dbReference type="ARBA" id="ARBA00004370"/>
    </source>
</evidence>
<name>A0AAD1RT08_PELCU</name>
<feature type="domain" description="PSI" evidence="7">
    <location>
        <begin position="422"/>
        <end position="474"/>
    </location>
</feature>
<keyword evidence="5" id="KW-0812">Transmembrane</keyword>
<dbReference type="InterPro" id="IPR036352">
    <property type="entry name" value="Semap_dom_sf"/>
</dbReference>